<dbReference type="PANTHER" id="PTHR30069">
    <property type="entry name" value="TONB-DEPENDENT OUTER MEMBRANE RECEPTOR"/>
    <property type="match status" value="1"/>
</dbReference>
<evidence type="ECO:0000256" key="8">
    <source>
        <dbReference type="PROSITE-ProRule" id="PRU01360"/>
    </source>
</evidence>
<feature type="signal peptide" evidence="10">
    <location>
        <begin position="1"/>
        <end position="32"/>
    </location>
</feature>
<evidence type="ECO:0000256" key="4">
    <source>
        <dbReference type="ARBA" id="ARBA00022692"/>
    </source>
</evidence>
<dbReference type="GO" id="GO:0015344">
    <property type="term" value="F:siderophore uptake transmembrane transporter activity"/>
    <property type="evidence" value="ECO:0007669"/>
    <property type="project" value="TreeGrafter"/>
</dbReference>
<dbReference type="PANTHER" id="PTHR30069:SF37">
    <property type="entry name" value="FERRIC VIBRIOBACTIN RECEPTOR VIUA"/>
    <property type="match status" value="1"/>
</dbReference>
<evidence type="ECO:0000256" key="5">
    <source>
        <dbReference type="ARBA" id="ARBA00023077"/>
    </source>
</evidence>
<dbReference type="PROSITE" id="PS52016">
    <property type="entry name" value="TONB_DEPENDENT_REC_3"/>
    <property type="match status" value="1"/>
</dbReference>
<evidence type="ECO:0000256" key="3">
    <source>
        <dbReference type="ARBA" id="ARBA00022452"/>
    </source>
</evidence>
<dbReference type="Pfam" id="PF00593">
    <property type="entry name" value="TonB_dep_Rec_b-barrel"/>
    <property type="match status" value="1"/>
</dbReference>
<evidence type="ECO:0000256" key="10">
    <source>
        <dbReference type="SAM" id="SignalP"/>
    </source>
</evidence>
<feature type="domain" description="TonB-dependent receptor plug" evidence="12">
    <location>
        <begin position="60"/>
        <end position="164"/>
    </location>
</feature>
<evidence type="ECO:0000259" key="12">
    <source>
        <dbReference type="Pfam" id="PF07715"/>
    </source>
</evidence>
<dbReference type="InterPro" id="IPR000531">
    <property type="entry name" value="Beta-barrel_TonB"/>
</dbReference>
<dbReference type="Gene3D" id="2.170.130.10">
    <property type="entry name" value="TonB-dependent receptor, plug domain"/>
    <property type="match status" value="1"/>
</dbReference>
<dbReference type="AlphaFoldDB" id="A0A7T5VB82"/>
<dbReference type="RefSeq" id="WP_199263517.1">
    <property type="nucleotide sequence ID" value="NZ_CP054140.1"/>
</dbReference>
<keyword evidence="14" id="KW-1185">Reference proteome</keyword>
<keyword evidence="10" id="KW-0732">Signal</keyword>
<dbReference type="GO" id="GO:0044718">
    <property type="term" value="P:siderophore transmembrane transport"/>
    <property type="evidence" value="ECO:0007669"/>
    <property type="project" value="TreeGrafter"/>
</dbReference>
<dbReference type="Gene3D" id="2.40.170.20">
    <property type="entry name" value="TonB-dependent receptor, beta-barrel domain"/>
    <property type="match status" value="1"/>
</dbReference>
<dbReference type="InterPro" id="IPR037066">
    <property type="entry name" value="Plug_dom_sf"/>
</dbReference>
<comment type="subcellular location">
    <subcellularLocation>
        <location evidence="1 8">Cell outer membrane</location>
        <topology evidence="1 8">Multi-pass membrane protein</topology>
    </subcellularLocation>
</comment>
<proteinExistence type="inferred from homology"/>
<evidence type="ECO:0000256" key="6">
    <source>
        <dbReference type="ARBA" id="ARBA00023136"/>
    </source>
</evidence>
<evidence type="ECO:0000256" key="2">
    <source>
        <dbReference type="ARBA" id="ARBA00022448"/>
    </source>
</evidence>
<evidence type="ECO:0000256" key="9">
    <source>
        <dbReference type="RuleBase" id="RU003357"/>
    </source>
</evidence>
<organism evidence="13 14">
    <name type="scientific">Desulfobulbus oligotrophicus</name>
    <dbReference type="NCBI Taxonomy" id="1909699"/>
    <lineage>
        <taxon>Bacteria</taxon>
        <taxon>Pseudomonadati</taxon>
        <taxon>Thermodesulfobacteriota</taxon>
        <taxon>Desulfobulbia</taxon>
        <taxon>Desulfobulbales</taxon>
        <taxon>Desulfobulbaceae</taxon>
        <taxon>Desulfobulbus</taxon>
    </lineage>
</organism>
<dbReference type="InterPro" id="IPR012910">
    <property type="entry name" value="Plug_dom"/>
</dbReference>
<keyword evidence="13" id="KW-0675">Receptor</keyword>
<dbReference type="InterPro" id="IPR039426">
    <property type="entry name" value="TonB-dep_rcpt-like"/>
</dbReference>
<dbReference type="SUPFAM" id="SSF56935">
    <property type="entry name" value="Porins"/>
    <property type="match status" value="1"/>
</dbReference>
<dbReference type="KEGG" id="dog:HP555_01800"/>
<feature type="domain" description="TonB-dependent receptor-like beta-barrel" evidence="11">
    <location>
        <begin position="263"/>
        <end position="686"/>
    </location>
</feature>
<gene>
    <name evidence="13" type="ORF">HP555_01800</name>
</gene>
<keyword evidence="2 8" id="KW-0813">Transport</keyword>
<keyword evidence="7 8" id="KW-0998">Cell outer membrane</keyword>
<keyword evidence="6 8" id="KW-0472">Membrane</keyword>
<dbReference type="Proteomes" id="UP000596092">
    <property type="component" value="Chromosome"/>
</dbReference>
<dbReference type="GO" id="GO:0009279">
    <property type="term" value="C:cell outer membrane"/>
    <property type="evidence" value="ECO:0007669"/>
    <property type="project" value="UniProtKB-SubCell"/>
</dbReference>
<evidence type="ECO:0000313" key="14">
    <source>
        <dbReference type="Proteomes" id="UP000596092"/>
    </source>
</evidence>
<dbReference type="InterPro" id="IPR036942">
    <property type="entry name" value="Beta-barrel_TonB_sf"/>
</dbReference>
<protein>
    <submittedName>
        <fullName evidence="13">TonB-dependent receptor</fullName>
    </submittedName>
</protein>
<feature type="chain" id="PRO_5032939617" evidence="10">
    <location>
        <begin position="33"/>
        <end position="714"/>
    </location>
</feature>
<keyword evidence="5 9" id="KW-0798">TonB box</keyword>
<dbReference type="EMBL" id="CP054140">
    <property type="protein sequence ID" value="QQG64684.1"/>
    <property type="molecule type" value="Genomic_DNA"/>
</dbReference>
<comment type="similarity">
    <text evidence="8 9">Belongs to the TonB-dependent receptor family.</text>
</comment>
<evidence type="ECO:0000313" key="13">
    <source>
        <dbReference type="EMBL" id="QQG64684.1"/>
    </source>
</evidence>
<name>A0A7T5VB82_9BACT</name>
<keyword evidence="3 8" id="KW-1134">Transmembrane beta strand</keyword>
<accession>A0A7T5VB82</accession>
<dbReference type="Pfam" id="PF07715">
    <property type="entry name" value="Plug"/>
    <property type="match status" value="1"/>
</dbReference>
<reference evidence="13 14" key="1">
    <citation type="submission" date="2020-05" db="EMBL/GenBank/DDBJ databases">
        <title>Complete genome of Desulfobulbus oligotrophicus.</title>
        <authorList>
            <person name="Podar M."/>
        </authorList>
    </citation>
    <scope>NUCLEOTIDE SEQUENCE [LARGE SCALE GENOMIC DNA]</scope>
    <source>
        <strain evidence="13 14">Prop6</strain>
    </source>
</reference>
<keyword evidence="4 8" id="KW-0812">Transmembrane</keyword>
<evidence type="ECO:0000256" key="1">
    <source>
        <dbReference type="ARBA" id="ARBA00004571"/>
    </source>
</evidence>
<evidence type="ECO:0000256" key="7">
    <source>
        <dbReference type="ARBA" id="ARBA00023237"/>
    </source>
</evidence>
<evidence type="ECO:0000259" key="11">
    <source>
        <dbReference type="Pfam" id="PF00593"/>
    </source>
</evidence>
<sequence>MNIPPKNICAHCSLPMLAVLAMWICQPVPAHARTTVDTSTPMHHLSLEELIVTESAGDEQATVIGHKEIQKGRSTTVPDLLKNEPDIAVNRKALMGDTGDTVQIRGMSGNRILLNIDGRPANAAGSHGAYFIDWSTVPLDNVEKIEIIKGGSSVKYGNNASGGVINVVTKKPTKDPVTTLFASLAAAEDLDLVQNYRITHSNKIGAVGFSIGASFQDADEYLWNNDYQAKNIGTKLYFDTPGGGDLSLGVQYTDTTRGFAIINRRSTDPDSPGWSQPFNSGYPLSLGDSFAPSRGNVTVAGPGASWDKTKYLLDMHLTQPIGDTRVIFKAYQNHEDRDEKNYSANWVNPAYANGQLVLDRTVKSDRSYGGTLEAIVPIGASHELDGGIDYKVAKTGGQEVHFVDRTYGLRGPMNDSSGGSSLMWGYFLQDNWTVTDNLLLTPGVRFDTYKSPEWDDPSNIRTESLKDEGLSLSLSATYNLTDQDTFTVAAYRKIVTPSDPDVTWWHDGIESFLYDETLKLETNQGFEFAYQHAFTSKTAVRFSSYYYDIKDYISRFSRTVGTSSVRGCYNIDAVKIAGAAIDGTLALTDTLILRANATYLTSKKEGDIMDTANLTDELEYTPKWKINAGFDWRLPYNLTLSSTARYVDEQYTIVTNRLRTVDSYITVDAELNLALNKNAQVGLFVEDLFDEEYEERYGYALPGRVIGMQMRYTF</sequence>
<dbReference type="CDD" id="cd01347">
    <property type="entry name" value="ligand_gated_channel"/>
    <property type="match status" value="1"/>
</dbReference>